<proteinExistence type="predicted"/>
<evidence type="ECO:0000313" key="2">
    <source>
        <dbReference type="EMBL" id="KZL81919.1"/>
    </source>
</evidence>
<name>A0A161XXI7_COLIC</name>
<accession>A0A161XXI7</accession>
<keyword evidence="3" id="KW-1185">Reference proteome</keyword>
<comment type="caution">
    <text evidence="2">The sequence shown here is derived from an EMBL/GenBank/DDBJ whole genome shotgun (WGS) entry which is preliminary data.</text>
</comment>
<evidence type="ECO:0000256" key="1">
    <source>
        <dbReference type="SAM" id="MobiDB-lite"/>
    </source>
</evidence>
<protein>
    <submittedName>
        <fullName evidence="2">Uncharacterized protein</fullName>
    </submittedName>
</protein>
<dbReference type="EMBL" id="LFIW01001537">
    <property type="protein sequence ID" value="KZL81919.1"/>
    <property type="molecule type" value="Genomic_DNA"/>
</dbReference>
<dbReference type="AlphaFoldDB" id="A0A161XXI7"/>
<evidence type="ECO:0000313" key="3">
    <source>
        <dbReference type="Proteomes" id="UP000076584"/>
    </source>
</evidence>
<feature type="region of interest" description="Disordered" evidence="1">
    <location>
        <begin position="1"/>
        <end position="22"/>
    </location>
</feature>
<gene>
    <name evidence="2" type="ORF">CI238_06452</name>
</gene>
<reference evidence="2 3" key="1">
    <citation type="submission" date="2015-06" db="EMBL/GenBank/DDBJ databases">
        <title>Survival trade-offs in plant roots during colonization by closely related pathogenic and mutualistic fungi.</title>
        <authorList>
            <person name="Hacquard S."/>
            <person name="Kracher B."/>
            <person name="Hiruma K."/>
            <person name="Weinman A."/>
            <person name="Muench P."/>
            <person name="Garrido Oter R."/>
            <person name="Ver Loren van Themaat E."/>
            <person name="Dallerey J.-F."/>
            <person name="Damm U."/>
            <person name="Henrissat B."/>
            <person name="Lespinet O."/>
            <person name="Thon M."/>
            <person name="Kemen E."/>
            <person name="McHardy A.C."/>
            <person name="Schulze-Lefert P."/>
            <person name="O'Connell R.J."/>
        </authorList>
    </citation>
    <scope>NUCLEOTIDE SEQUENCE [LARGE SCALE GENOMIC DNA]</scope>
    <source>
        <strain evidence="2 3">MAFF 238704</strain>
    </source>
</reference>
<organism evidence="2 3">
    <name type="scientific">Colletotrichum incanum</name>
    <name type="common">Soybean anthracnose fungus</name>
    <dbReference type="NCBI Taxonomy" id="1573173"/>
    <lineage>
        <taxon>Eukaryota</taxon>
        <taxon>Fungi</taxon>
        <taxon>Dikarya</taxon>
        <taxon>Ascomycota</taxon>
        <taxon>Pezizomycotina</taxon>
        <taxon>Sordariomycetes</taxon>
        <taxon>Hypocreomycetidae</taxon>
        <taxon>Glomerellales</taxon>
        <taxon>Glomerellaceae</taxon>
        <taxon>Colletotrichum</taxon>
        <taxon>Colletotrichum spaethianum species complex</taxon>
    </lineage>
</organism>
<sequence>MQKLQPEEVCDTPHRHAAEDVGVVDVKGGKAHPLAVGPGDQPQCDSFVGRDQDIPRDDGEDVRSQARWQPGQHSVHVLHGGAVAGAFRTCAWPQLGRPQSRGGVGRVCGFNIETDQSRTNTSVLFVVAAVIVSTRGKCTWPTNRLDRGFVG</sequence>
<dbReference type="Proteomes" id="UP000076584">
    <property type="component" value="Unassembled WGS sequence"/>
</dbReference>